<keyword evidence="24" id="KW-1185">Reference proteome</keyword>
<evidence type="ECO:0000259" key="20">
    <source>
        <dbReference type="PROSITE" id="PS50112"/>
    </source>
</evidence>
<feature type="domain" description="Response regulatory" evidence="19">
    <location>
        <begin position="602"/>
        <end position="720"/>
    </location>
</feature>
<dbReference type="InterPro" id="IPR003661">
    <property type="entry name" value="HisK_dim/P_dom"/>
</dbReference>
<feature type="domain" description="PAS" evidence="20">
    <location>
        <begin position="49"/>
        <end position="120"/>
    </location>
</feature>
<dbReference type="InterPro" id="IPR035965">
    <property type="entry name" value="PAS-like_dom_sf"/>
</dbReference>
<dbReference type="PROSITE" id="PS50894">
    <property type="entry name" value="HPT"/>
    <property type="match status" value="1"/>
</dbReference>
<protein>
    <recommendedName>
        <fullName evidence="15">Sensory/regulatory protein RpfC</fullName>
        <ecNumber evidence="3">2.7.13.3</ecNumber>
    </recommendedName>
</protein>
<dbReference type="InterPro" id="IPR036890">
    <property type="entry name" value="HATPase_C_sf"/>
</dbReference>
<dbReference type="Pfam" id="PF00512">
    <property type="entry name" value="HisKA"/>
    <property type="match status" value="1"/>
</dbReference>
<dbReference type="GO" id="GO:0000155">
    <property type="term" value="F:phosphorelay sensor kinase activity"/>
    <property type="evidence" value="ECO:0007669"/>
    <property type="project" value="InterPro"/>
</dbReference>
<keyword evidence="7" id="KW-0812">Transmembrane</keyword>
<comment type="subunit">
    <text evidence="14">At low DSF concentrations, interacts with RpfF.</text>
</comment>
<dbReference type="SUPFAM" id="SSF55874">
    <property type="entry name" value="ATPase domain of HSP90 chaperone/DNA topoisomerase II/histidine kinase"/>
    <property type="match status" value="1"/>
</dbReference>
<evidence type="ECO:0000259" key="19">
    <source>
        <dbReference type="PROSITE" id="PS50110"/>
    </source>
</evidence>
<dbReference type="PROSITE" id="PS50109">
    <property type="entry name" value="HIS_KIN"/>
    <property type="match status" value="1"/>
</dbReference>
<dbReference type="EC" id="2.7.13.3" evidence="3"/>
<dbReference type="InterPro" id="IPR036097">
    <property type="entry name" value="HisK_dim/P_sf"/>
</dbReference>
<dbReference type="CDD" id="cd00156">
    <property type="entry name" value="REC"/>
    <property type="match status" value="1"/>
</dbReference>
<dbReference type="NCBIfam" id="TIGR00229">
    <property type="entry name" value="sensory_box"/>
    <property type="match status" value="1"/>
</dbReference>
<evidence type="ECO:0000256" key="4">
    <source>
        <dbReference type="ARBA" id="ARBA00022475"/>
    </source>
</evidence>
<evidence type="ECO:0000313" key="23">
    <source>
        <dbReference type="EMBL" id="EMI22129.1"/>
    </source>
</evidence>
<dbReference type="SMART" id="SM00388">
    <property type="entry name" value="HisKA"/>
    <property type="match status" value="1"/>
</dbReference>
<dbReference type="Gene3D" id="1.10.287.130">
    <property type="match status" value="1"/>
</dbReference>
<dbReference type="GO" id="GO:0005524">
    <property type="term" value="F:ATP binding"/>
    <property type="evidence" value="ECO:0007669"/>
    <property type="project" value="UniProtKB-KW"/>
</dbReference>
<dbReference type="InterPro" id="IPR000014">
    <property type="entry name" value="PAS"/>
</dbReference>
<evidence type="ECO:0000256" key="16">
    <source>
        <dbReference type="PROSITE-ProRule" id="PRU00110"/>
    </source>
</evidence>
<evidence type="ECO:0000256" key="5">
    <source>
        <dbReference type="ARBA" id="ARBA00022553"/>
    </source>
</evidence>
<evidence type="ECO:0000256" key="15">
    <source>
        <dbReference type="ARBA" id="ARBA00068150"/>
    </source>
</evidence>
<dbReference type="SUPFAM" id="SSF47384">
    <property type="entry name" value="Homodimeric domain of signal transducing histidine kinase"/>
    <property type="match status" value="1"/>
</dbReference>
<keyword evidence="12" id="KW-0902">Two-component regulatory system</keyword>
<keyword evidence="9" id="KW-0418">Kinase</keyword>
<evidence type="ECO:0000256" key="1">
    <source>
        <dbReference type="ARBA" id="ARBA00000085"/>
    </source>
</evidence>
<dbReference type="PATRIC" id="fig|1265738.3.peg.947"/>
<dbReference type="InterPro" id="IPR011006">
    <property type="entry name" value="CheY-like_superfamily"/>
</dbReference>
<dbReference type="PRINTS" id="PR00344">
    <property type="entry name" value="BCTRLSENSOR"/>
</dbReference>
<dbReference type="InterPro" id="IPR001789">
    <property type="entry name" value="Sig_transdc_resp-reg_receiver"/>
</dbReference>
<dbReference type="PROSITE" id="PS50113">
    <property type="entry name" value="PAC"/>
    <property type="match status" value="1"/>
</dbReference>
<dbReference type="CDD" id="cd16922">
    <property type="entry name" value="HATPase_EvgS-ArcB-TorS-like"/>
    <property type="match status" value="1"/>
</dbReference>
<keyword evidence="6" id="KW-0808">Transferase</keyword>
<dbReference type="InterPro" id="IPR004358">
    <property type="entry name" value="Sig_transdc_His_kin-like_C"/>
</dbReference>
<evidence type="ECO:0000256" key="7">
    <source>
        <dbReference type="ARBA" id="ARBA00022692"/>
    </source>
</evidence>
<dbReference type="SUPFAM" id="SSF47226">
    <property type="entry name" value="Histidine-containing phosphotransfer domain, HPT domain"/>
    <property type="match status" value="1"/>
</dbReference>
<dbReference type="InterPro" id="IPR003594">
    <property type="entry name" value="HATPase_dom"/>
</dbReference>
<evidence type="ECO:0000313" key="24">
    <source>
        <dbReference type="Proteomes" id="UP000011991"/>
    </source>
</evidence>
<dbReference type="Pfam" id="PF13426">
    <property type="entry name" value="PAS_9"/>
    <property type="match status" value="1"/>
</dbReference>
<dbReference type="SUPFAM" id="SSF55785">
    <property type="entry name" value="PYP-like sensor domain (PAS domain)"/>
    <property type="match status" value="1"/>
</dbReference>
<evidence type="ECO:0000256" key="13">
    <source>
        <dbReference type="ARBA" id="ARBA00023136"/>
    </source>
</evidence>
<evidence type="ECO:0000256" key="8">
    <source>
        <dbReference type="ARBA" id="ARBA00022741"/>
    </source>
</evidence>
<dbReference type="PANTHER" id="PTHR45339">
    <property type="entry name" value="HYBRID SIGNAL TRANSDUCTION HISTIDINE KINASE J"/>
    <property type="match status" value="1"/>
</dbReference>
<evidence type="ECO:0000259" key="18">
    <source>
        <dbReference type="PROSITE" id="PS50109"/>
    </source>
</evidence>
<evidence type="ECO:0000256" key="3">
    <source>
        <dbReference type="ARBA" id="ARBA00012438"/>
    </source>
</evidence>
<evidence type="ECO:0000256" key="11">
    <source>
        <dbReference type="ARBA" id="ARBA00022989"/>
    </source>
</evidence>
<dbReference type="PROSITE" id="PS50110">
    <property type="entry name" value="RESPONSE_REGULATORY"/>
    <property type="match status" value="2"/>
</dbReference>
<dbReference type="SMART" id="SM00387">
    <property type="entry name" value="HATPase_c"/>
    <property type="match status" value="1"/>
</dbReference>
<dbReference type="EMBL" id="ANOG01000146">
    <property type="protein sequence ID" value="EMI22129.1"/>
    <property type="molecule type" value="Genomic_DNA"/>
</dbReference>
<dbReference type="CDD" id="cd17546">
    <property type="entry name" value="REC_hyHK_CKI1_RcsC-like"/>
    <property type="match status" value="1"/>
</dbReference>
<organism evidence="23 24">
    <name type="scientific">Rhodopirellula maiorica SM1</name>
    <dbReference type="NCBI Taxonomy" id="1265738"/>
    <lineage>
        <taxon>Bacteria</taxon>
        <taxon>Pseudomonadati</taxon>
        <taxon>Planctomycetota</taxon>
        <taxon>Planctomycetia</taxon>
        <taxon>Pirellulales</taxon>
        <taxon>Pirellulaceae</taxon>
        <taxon>Novipirellula</taxon>
    </lineage>
</organism>
<dbReference type="InterPro" id="IPR005467">
    <property type="entry name" value="His_kinase_dom"/>
</dbReference>
<sequence>MCHFVVTPPILVAMNKKAFQIRLPESASQVRSEQSDFRGDEQAAADRDDLETLSLVVSRASNAILIMDASGVIQWTNDAFSKLSGYEPAEAVGCMLNDLVFGPSTDANTRQQINKTLVAGGELTTDVLQYRCDGTTLWVECKLIPVNDDNGKLSRWIVIESDVTRRRQTEEALVAAKKSAEASSRSKSEFLANMSHEIRTPLNAILGMTELALTTELSREQRDYIQTVKTSADALLDLLNDVLDITKIEAGKMEIEEVDFNLAEVVRETTKALAVRAHEKGLELAVHMPMTIPHELSGDPTRIRQVLFNLIGNAIKFTSAGEIVVDVQEQWQTEDEVCMQFSVSDTGIGIPKQRLQKIFDAFTQVDSSMARRFGGSGLGLTITSKLVRLMNGRLWVQSSEGKGSSFYFTLTLGLASTQDRSLDKHRWPLTSQEQISDLAVENLEGKRVLIVDDNATNRKILNEMLGHWGLKTTLCDGAAAALKELESASRGEVAFDLVILDAMMPVVDGFQLAEMMQQRPDLQAGTVMMLSSADRPNSTNRCKQMGIESYLVKPVSASALLEAIVNTLATGTHASARAESAHADCVSPRDPQFLQAVEKPLRILLVDDHEPNRKLVESILKRRGHDVRSECDGEAAISACQSESFDVVLMDVQMPGRDGLSATQAIRENEANTGQHSPIIALTAHALKGDREKCLAAGMDSYLAKPIHAADLVSLVEQLGRGETKASCEDTRLSTSQRCDAFSIGSALERMGGELDLLKEHIGYVINDMPQLMQMMTDAIEQSEPRRLEIAAHRMKSLVSSYDHAEARELAQQIEQDAKQGRIEEARDRIEALCPLVETFTLAVDEYLQAN</sequence>
<evidence type="ECO:0000256" key="6">
    <source>
        <dbReference type="ARBA" id="ARBA00022679"/>
    </source>
</evidence>
<dbReference type="SUPFAM" id="SSF52172">
    <property type="entry name" value="CheY-like"/>
    <property type="match status" value="2"/>
</dbReference>
<keyword evidence="4" id="KW-1003">Cell membrane</keyword>
<dbReference type="AlphaFoldDB" id="M5S7G9"/>
<dbReference type="PROSITE" id="PS50112">
    <property type="entry name" value="PAS"/>
    <property type="match status" value="1"/>
</dbReference>
<dbReference type="CDD" id="cd00130">
    <property type="entry name" value="PAS"/>
    <property type="match status" value="1"/>
</dbReference>
<comment type="subcellular location">
    <subcellularLocation>
        <location evidence="2">Cell membrane</location>
        <topology evidence="2">Multi-pass membrane protein</topology>
    </subcellularLocation>
</comment>
<dbReference type="FunFam" id="1.10.287.130:FF:000002">
    <property type="entry name" value="Two-component osmosensing histidine kinase"/>
    <property type="match status" value="1"/>
</dbReference>
<dbReference type="SMART" id="SM00448">
    <property type="entry name" value="REC"/>
    <property type="match status" value="2"/>
</dbReference>
<evidence type="ECO:0000256" key="10">
    <source>
        <dbReference type="ARBA" id="ARBA00022840"/>
    </source>
</evidence>
<dbReference type="Gene3D" id="3.30.450.20">
    <property type="entry name" value="PAS domain"/>
    <property type="match status" value="1"/>
</dbReference>
<dbReference type="InterPro" id="IPR000700">
    <property type="entry name" value="PAS-assoc_C"/>
</dbReference>
<dbReference type="FunFam" id="3.30.565.10:FF:000010">
    <property type="entry name" value="Sensor histidine kinase RcsC"/>
    <property type="match status" value="1"/>
</dbReference>
<keyword evidence="13" id="KW-0472">Membrane</keyword>
<dbReference type="Gene3D" id="1.20.120.160">
    <property type="entry name" value="HPT domain"/>
    <property type="match status" value="1"/>
</dbReference>
<gene>
    <name evidence="23" type="ORF">RMSM_00954</name>
</gene>
<evidence type="ECO:0000259" key="21">
    <source>
        <dbReference type="PROSITE" id="PS50113"/>
    </source>
</evidence>
<feature type="domain" description="PAC" evidence="21">
    <location>
        <begin position="123"/>
        <end position="175"/>
    </location>
</feature>
<keyword evidence="8" id="KW-0547">Nucleotide-binding</keyword>
<accession>M5S7G9</accession>
<dbReference type="Proteomes" id="UP000011991">
    <property type="component" value="Unassembled WGS sequence"/>
</dbReference>
<dbReference type="InterPro" id="IPR036641">
    <property type="entry name" value="HPT_dom_sf"/>
</dbReference>
<name>M5S7G9_9BACT</name>
<keyword evidence="5 17" id="KW-0597">Phosphoprotein</keyword>
<keyword evidence="10" id="KW-0067">ATP-binding</keyword>
<proteinExistence type="predicted"/>
<dbReference type="InterPro" id="IPR008207">
    <property type="entry name" value="Sig_transdc_His_kin_Hpt_dom"/>
</dbReference>
<evidence type="ECO:0000259" key="22">
    <source>
        <dbReference type="PROSITE" id="PS50894"/>
    </source>
</evidence>
<evidence type="ECO:0000256" key="14">
    <source>
        <dbReference type="ARBA" id="ARBA00064003"/>
    </source>
</evidence>
<feature type="modified residue" description="4-aspartylphosphate" evidence="17">
    <location>
        <position position="651"/>
    </location>
</feature>
<feature type="domain" description="Response regulatory" evidence="19">
    <location>
        <begin position="447"/>
        <end position="568"/>
    </location>
</feature>
<evidence type="ECO:0000256" key="2">
    <source>
        <dbReference type="ARBA" id="ARBA00004651"/>
    </source>
</evidence>
<dbReference type="Pfam" id="PF02518">
    <property type="entry name" value="HATPase_c"/>
    <property type="match status" value="1"/>
</dbReference>
<dbReference type="Gene3D" id="3.40.50.2300">
    <property type="match status" value="2"/>
</dbReference>
<evidence type="ECO:0000256" key="9">
    <source>
        <dbReference type="ARBA" id="ARBA00022777"/>
    </source>
</evidence>
<feature type="domain" description="Histidine kinase" evidence="18">
    <location>
        <begin position="193"/>
        <end position="414"/>
    </location>
</feature>
<feature type="modified residue" description="Phosphohistidine" evidence="16">
    <location>
        <position position="793"/>
    </location>
</feature>
<comment type="catalytic activity">
    <reaction evidence="1">
        <text>ATP + protein L-histidine = ADP + protein N-phospho-L-histidine.</text>
        <dbReference type="EC" id="2.7.13.3"/>
    </reaction>
</comment>
<keyword evidence="11" id="KW-1133">Transmembrane helix</keyword>
<evidence type="ECO:0000256" key="12">
    <source>
        <dbReference type="ARBA" id="ARBA00023012"/>
    </source>
</evidence>
<evidence type="ECO:0000256" key="17">
    <source>
        <dbReference type="PROSITE-ProRule" id="PRU00169"/>
    </source>
</evidence>
<dbReference type="PANTHER" id="PTHR45339:SF1">
    <property type="entry name" value="HYBRID SIGNAL TRANSDUCTION HISTIDINE KINASE J"/>
    <property type="match status" value="1"/>
</dbReference>
<feature type="domain" description="HPt" evidence="22">
    <location>
        <begin position="754"/>
        <end position="851"/>
    </location>
</feature>
<reference evidence="23 24" key="1">
    <citation type="journal article" date="2013" name="Mar. Genomics">
        <title>Expression of sulfatases in Rhodopirellula baltica and the diversity of sulfatases in the genus Rhodopirellula.</title>
        <authorList>
            <person name="Wegner C.E."/>
            <person name="Richter-Heitmann T."/>
            <person name="Klindworth A."/>
            <person name="Klockow C."/>
            <person name="Richter M."/>
            <person name="Achstetter T."/>
            <person name="Glockner F.O."/>
            <person name="Harder J."/>
        </authorList>
    </citation>
    <scope>NUCLEOTIDE SEQUENCE [LARGE SCALE GENOMIC DNA]</scope>
    <source>
        <strain evidence="23 24">SM1</strain>
    </source>
</reference>
<feature type="modified residue" description="4-aspartylphosphate" evidence="17">
    <location>
        <position position="501"/>
    </location>
</feature>
<dbReference type="GO" id="GO:0005886">
    <property type="term" value="C:plasma membrane"/>
    <property type="evidence" value="ECO:0007669"/>
    <property type="project" value="UniProtKB-SubCell"/>
</dbReference>
<comment type="caution">
    <text evidence="23">The sequence shown here is derived from an EMBL/GenBank/DDBJ whole genome shotgun (WGS) entry which is preliminary data.</text>
</comment>
<dbReference type="Pfam" id="PF00072">
    <property type="entry name" value="Response_reg"/>
    <property type="match status" value="2"/>
</dbReference>
<dbReference type="CDD" id="cd00082">
    <property type="entry name" value="HisKA"/>
    <property type="match status" value="1"/>
</dbReference>
<dbReference type="Gene3D" id="3.30.565.10">
    <property type="entry name" value="Histidine kinase-like ATPase, C-terminal domain"/>
    <property type="match status" value="1"/>
</dbReference>